<dbReference type="AlphaFoldDB" id="A0A0B4GHX2"/>
<dbReference type="Proteomes" id="UP000031192">
    <property type="component" value="Unassembled WGS sequence"/>
</dbReference>
<comment type="subcellular location">
    <subcellularLocation>
        <location evidence="1">Nucleus</location>
    </subcellularLocation>
</comment>
<dbReference type="InterPro" id="IPR012337">
    <property type="entry name" value="RNaseH-like_sf"/>
</dbReference>
<dbReference type="GO" id="GO:0005634">
    <property type="term" value="C:nucleus"/>
    <property type="evidence" value="ECO:0007669"/>
    <property type="project" value="UniProtKB-SubCell"/>
</dbReference>
<keyword evidence="8" id="KW-1185">Reference proteome</keyword>
<comment type="caution">
    <text evidence="7">The sequence shown here is derived from an EMBL/GenBank/DDBJ whole genome shotgun (WGS) entry which is preliminary data.</text>
</comment>
<dbReference type="PANTHER" id="PTHR46481:SF10">
    <property type="entry name" value="ZINC FINGER BED DOMAIN-CONTAINING PROTEIN 39"/>
    <property type="match status" value="1"/>
</dbReference>
<reference evidence="7 8" key="1">
    <citation type="journal article" date="2014" name="Proc. Natl. Acad. Sci. U.S.A.">
        <title>Trajectory and genomic determinants of fungal-pathogen speciation and host adaptation.</title>
        <authorList>
            <person name="Hu X."/>
            <person name="Xiao G."/>
            <person name="Zheng P."/>
            <person name="Shang Y."/>
            <person name="Su Y."/>
            <person name="Zhang X."/>
            <person name="Liu X."/>
            <person name="Zhan S."/>
            <person name="St Leger R.J."/>
            <person name="Wang C."/>
        </authorList>
    </citation>
    <scope>NUCLEOTIDE SEQUENCE [LARGE SCALE GENOMIC DNA]</scope>
    <source>
        <strain evidence="7 8">ARSEF 977</strain>
    </source>
</reference>
<gene>
    <name evidence="7" type="ORF">MGU_10613</name>
</gene>
<protein>
    <submittedName>
        <fullName evidence="7">Transposase-like protein</fullName>
    </submittedName>
</protein>
<evidence type="ECO:0000256" key="2">
    <source>
        <dbReference type="ARBA" id="ARBA00022723"/>
    </source>
</evidence>
<dbReference type="HOGENOM" id="CLU_009123_4_5_1"/>
<name>A0A0B4GHX2_METGA</name>
<keyword evidence="5" id="KW-0539">Nucleus</keyword>
<dbReference type="PANTHER" id="PTHR46481">
    <property type="entry name" value="ZINC FINGER BED DOMAIN-CONTAINING PROTEIN 4"/>
    <property type="match status" value="1"/>
</dbReference>
<evidence type="ECO:0000256" key="1">
    <source>
        <dbReference type="ARBA" id="ARBA00004123"/>
    </source>
</evidence>
<feature type="domain" description="HAT C-terminal dimerisation" evidence="6">
    <location>
        <begin position="168"/>
        <end position="235"/>
    </location>
</feature>
<keyword evidence="2" id="KW-0479">Metal-binding</keyword>
<dbReference type="GO" id="GO:0046983">
    <property type="term" value="F:protein dimerization activity"/>
    <property type="evidence" value="ECO:0007669"/>
    <property type="project" value="InterPro"/>
</dbReference>
<keyword evidence="3" id="KW-0863">Zinc-finger</keyword>
<evidence type="ECO:0000313" key="8">
    <source>
        <dbReference type="Proteomes" id="UP000031192"/>
    </source>
</evidence>
<accession>A0A0B4GHX2</accession>
<dbReference type="Pfam" id="PF05699">
    <property type="entry name" value="Dimer_Tnp_hAT"/>
    <property type="match status" value="1"/>
</dbReference>
<keyword evidence="4" id="KW-0862">Zinc</keyword>
<dbReference type="GO" id="GO:0008270">
    <property type="term" value="F:zinc ion binding"/>
    <property type="evidence" value="ECO:0007669"/>
    <property type="project" value="UniProtKB-KW"/>
</dbReference>
<evidence type="ECO:0000256" key="3">
    <source>
        <dbReference type="ARBA" id="ARBA00022771"/>
    </source>
</evidence>
<dbReference type="InterPro" id="IPR008906">
    <property type="entry name" value="HATC_C_dom"/>
</dbReference>
<dbReference type="EMBL" id="AZNH01000105">
    <property type="protein sequence ID" value="KID82043.1"/>
    <property type="molecule type" value="Genomic_DNA"/>
</dbReference>
<evidence type="ECO:0000259" key="6">
    <source>
        <dbReference type="Pfam" id="PF05699"/>
    </source>
</evidence>
<evidence type="ECO:0000313" key="7">
    <source>
        <dbReference type="EMBL" id="KID82043.1"/>
    </source>
</evidence>
<sequence length="268" mass="31326">MTHEFLQPFYQATMEQQMGWASIDQVLENMDILFKQFEDAKVKCVDNARMVNSVHMGWWVLSEYYEESDKNPVYATALLLHPEKRRRYLDRHWAEEWQQTAIDGARRLWAKYKKKPLSSELACSGNERRGAAPYERIKQSMSVLDTPSDEDEFEKFVNSPPRHMMTKTPLEWWCREEQTMEYPRLHQMALDVLSVPAMSDDPERVFSCTRRATSWDRARLLPGTVEGLQCLGNWIKNDLIRKLYVAVDDEIIDVTGGDDVAYPSGLYS</sequence>
<evidence type="ECO:0000256" key="4">
    <source>
        <dbReference type="ARBA" id="ARBA00022833"/>
    </source>
</evidence>
<evidence type="ECO:0000256" key="5">
    <source>
        <dbReference type="ARBA" id="ARBA00023242"/>
    </source>
</evidence>
<dbReference type="InterPro" id="IPR052035">
    <property type="entry name" value="ZnF_BED_domain_contain"/>
</dbReference>
<proteinExistence type="predicted"/>
<dbReference type="SUPFAM" id="SSF53098">
    <property type="entry name" value="Ribonuclease H-like"/>
    <property type="match status" value="1"/>
</dbReference>
<organism evidence="7 8">
    <name type="scientific">Metarhizium guizhouense (strain ARSEF 977)</name>
    <dbReference type="NCBI Taxonomy" id="1276136"/>
    <lineage>
        <taxon>Eukaryota</taxon>
        <taxon>Fungi</taxon>
        <taxon>Dikarya</taxon>
        <taxon>Ascomycota</taxon>
        <taxon>Pezizomycotina</taxon>
        <taxon>Sordariomycetes</taxon>
        <taxon>Hypocreomycetidae</taxon>
        <taxon>Hypocreales</taxon>
        <taxon>Clavicipitaceae</taxon>
        <taxon>Metarhizium</taxon>
    </lineage>
</organism>